<evidence type="ECO:0000313" key="2">
    <source>
        <dbReference type="EMBL" id="TNN16263.1"/>
    </source>
</evidence>
<dbReference type="GO" id="GO:0043025">
    <property type="term" value="C:neuronal cell body"/>
    <property type="evidence" value="ECO:0007669"/>
    <property type="project" value="TreeGrafter"/>
</dbReference>
<evidence type="ECO:0000313" key="3">
    <source>
        <dbReference type="Proteomes" id="UP000311919"/>
    </source>
</evidence>
<proteinExistence type="predicted"/>
<dbReference type="EMBL" id="SKCS01000122">
    <property type="protein sequence ID" value="TNN16263.1"/>
    <property type="molecule type" value="Genomic_DNA"/>
</dbReference>
<name>A0A4Z2DIE3_SCHJA</name>
<dbReference type="InterPro" id="IPR013783">
    <property type="entry name" value="Ig-like_fold"/>
</dbReference>
<dbReference type="InterPro" id="IPR007110">
    <property type="entry name" value="Ig-like_dom"/>
</dbReference>
<feature type="domain" description="Ig-like" evidence="1">
    <location>
        <begin position="96"/>
        <end position="187"/>
    </location>
</feature>
<protein>
    <submittedName>
        <fullName evidence="2">Tyrosine-protein phosphatase Lar</fullName>
    </submittedName>
</protein>
<feature type="non-terminal residue" evidence="2">
    <location>
        <position position="250"/>
    </location>
</feature>
<dbReference type="GO" id="GO:0007156">
    <property type="term" value="P:homophilic cell adhesion via plasma membrane adhesion molecules"/>
    <property type="evidence" value="ECO:0007669"/>
    <property type="project" value="TreeGrafter"/>
</dbReference>
<dbReference type="SUPFAM" id="SSF48726">
    <property type="entry name" value="Immunoglobulin"/>
    <property type="match status" value="2"/>
</dbReference>
<organism evidence="2 3">
    <name type="scientific">Schistosoma japonicum</name>
    <name type="common">Blood fluke</name>
    <dbReference type="NCBI Taxonomy" id="6182"/>
    <lineage>
        <taxon>Eukaryota</taxon>
        <taxon>Metazoa</taxon>
        <taxon>Spiralia</taxon>
        <taxon>Lophotrochozoa</taxon>
        <taxon>Platyhelminthes</taxon>
        <taxon>Trematoda</taxon>
        <taxon>Digenea</taxon>
        <taxon>Strigeidida</taxon>
        <taxon>Schistosomatoidea</taxon>
        <taxon>Schistosomatidae</taxon>
        <taxon>Schistosoma</taxon>
    </lineage>
</organism>
<dbReference type="GO" id="GO:0050808">
    <property type="term" value="P:synapse organization"/>
    <property type="evidence" value="ECO:0007669"/>
    <property type="project" value="TreeGrafter"/>
</dbReference>
<dbReference type="InterPro" id="IPR036179">
    <property type="entry name" value="Ig-like_dom_sf"/>
</dbReference>
<dbReference type="GO" id="GO:0008046">
    <property type="term" value="F:axon guidance receptor activity"/>
    <property type="evidence" value="ECO:0007669"/>
    <property type="project" value="TreeGrafter"/>
</dbReference>
<dbReference type="GO" id="GO:0030424">
    <property type="term" value="C:axon"/>
    <property type="evidence" value="ECO:0007669"/>
    <property type="project" value="TreeGrafter"/>
</dbReference>
<dbReference type="PANTHER" id="PTHR45080:SF34">
    <property type="entry name" value="MYOSIN LIGHT CHAIN KINASE, SMOOTH MUSCLE-LIKE"/>
    <property type="match status" value="1"/>
</dbReference>
<keyword evidence="3" id="KW-1185">Reference proteome</keyword>
<dbReference type="Gene3D" id="2.60.40.10">
    <property type="entry name" value="Immunoglobulins"/>
    <property type="match status" value="2"/>
</dbReference>
<reference evidence="2 3" key="1">
    <citation type="submission" date="2019-03" db="EMBL/GenBank/DDBJ databases">
        <title>An improved genome assembly of the fluke Schistosoma japonicum.</title>
        <authorList>
            <person name="Hu W."/>
            <person name="Luo F."/>
            <person name="Yin M."/>
            <person name="Mo X."/>
            <person name="Sun C."/>
            <person name="Wu Q."/>
            <person name="Zhu B."/>
            <person name="Xiang M."/>
            <person name="Wang J."/>
            <person name="Wang Y."/>
            <person name="Zhang T."/>
            <person name="Xu B."/>
            <person name="Zheng H."/>
            <person name="Feng Z."/>
        </authorList>
    </citation>
    <scope>NUCLEOTIDE SEQUENCE [LARGE SCALE GENOMIC DNA]</scope>
    <source>
        <strain evidence="2">HuSjv2</strain>
        <tissue evidence="2">Worms</tissue>
    </source>
</reference>
<gene>
    <name evidence="2" type="ORF">EWB00_000602</name>
</gene>
<dbReference type="Proteomes" id="UP000311919">
    <property type="component" value="Unassembled WGS sequence"/>
</dbReference>
<dbReference type="STRING" id="6182.A0A4Z2DIE3"/>
<dbReference type="PROSITE" id="PS50835">
    <property type="entry name" value="IG_LIKE"/>
    <property type="match status" value="2"/>
</dbReference>
<dbReference type="PANTHER" id="PTHR45080">
    <property type="entry name" value="CONTACTIN 5"/>
    <property type="match status" value="1"/>
</dbReference>
<feature type="domain" description="Ig-like" evidence="1">
    <location>
        <begin position="200"/>
        <end position="250"/>
    </location>
</feature>
<dbReference type="InterPro" id="IPR050958">
    <property type="entry name" value="Cell_Adh-Cytoskel_Orgn"/>
</dbReference>
<sequence length="250" mass="27938">MINNEDTSLHNKQWIKQIFKTLNYLNIIKVANNLYLYNIQSLQNLKHNTTNWNLNKTLRIFTHLIILIYISENITTVNTQWFNLDVIKSYLNITSPAKIIEPPSNVKVISGETAVFFCRVSGNPTPTVNFLLDRQVSRPAPGVGGVLNIPDGSLLRLTKVHQGQNGLQVQCITRNHVGGDSASAYLTVYDTNDRIPDGYPIIHVPPKASSASVGDVARMDCEVSGNPQPAVIWLKNEIPIQIVDRRISLV</sequence>
<comment type="caution">
    <text evidence="2">The sequence shown here is derived from an EMBL/GenBank/DDBJ whole genome shotgun (WGS) entry which is preliminary data.</text>
</comment>
<dbReference type="InterPro" id="IPR013098">
    <property type="entry name" value="Ig_I-set"/>
</dbReference>
<dbReference type="OrthoDB" id="10253954at2759"/>
<accession>A0A4Z2DIE3</accession>
<evidence type="ECO:0000259" key="1">
    <source>
        <dbReference type="PROSITE" id="PS50835"/>
    </source>
</evidence>
<dbReference type="Pfam" id="PF07679">
    <property type="entry name" value="I-set"/>
    <property type="match status" value="2"/>
</dbReference>
<dbReference type="AlphaFoldDB" id="A0A4Z2DIE3"/>
<dbReference type="GO" id="GO:0005886">
    <property type="term" value="C:plasma membrane"/>
    <property type="evidence" value="ECO:0007669"/>
    <property type="project" value="TreeGrafter"/>
</dbReference>